<keyword evidence="5" id="KW-1185">Reference proteome</keyword>
<dbReference type="Pfam" id="PF14383">
    <property type="entry name" value="VARLMGL"/>
    <property type="match status" value="1"/>
</dbReference>
<evidence type="ECO:0000313" key="5">
    <source>
        <dbReference type="Proteomes" id="UP000585474"/>
    </source>
</evidence>
<sequence>MDVEKRASKGGFLQLFDWNVKSRKKLVSSKSELPESSEQGNKNFANSMILHPQLMEVHENGPGPRGKRESQYNCASSVDSDEGYGTKAPGVVARLMGLNSMPTSTISEPCPTPFCDSPFIRDSYSQKSTSKFQIEHQIVNMMPNGDISRNLEEPRLLKGQSRPIERFQTETLPPKSAKSIPISHHRVLSPIKSPVPLRILDLKERMESAQKASGLPEASRKPKVPISFENKEKSVSLAVQAKVNVQSREGLTSSGNKSSINRKEGDEVRLGKYNKSQINMQKSVKKRTSDVLKQNNQKQNCVANTERGASKASVSNQQEKKAPSSNDSVRSNKASNKVPNSATGSRKINSVAKNTGKKILSSKTKMTLENKRPLHRHIHSDESFGKTLSFCNDEKSVKCNIANDVCLNWDIVDSKSSMDVVSFTFTSPIKRSAPGSQSSGQVMEKNPRFCVDSCGVIGGDALSVLLEQKLKELTCRVESSDSNLVDSGSASCSAFSLQDSVSTLDVINTASKDHHNSFQLHLHKDKSNHPRDMHCASVDGLLLKAKQKWQFKLPLKPTPGSRSSLTPHTALLRGSTPPSCPYSADLLVLPPPLMLSSSFTQCHCSTHILVPLTSSFLTTILSPFPCLIFLTSGTPPHVSILPNHPLWWPSPKNWVRRYGRAQTLAAPTVNMEKNLISNILVQSQILNLSSSDGSYNSSDCKASSITIGCRQSLLSVFQPMEVEIELSDSASSISAACVGGTDTSPTFYLAIKDFVLDRVNKVITPSLFDQLANPKAGYDENAEEYSKLERKVLFDCVRECLEARSGQLFVGSYKACSRWAALSRGNRCLAEELYKEISSWTSMGEGDLMVDELVDKDMSSWHGRWVDFGIEAFEEGADIEKEILTSLVDELVADF</sequence>
<accession>A0A7J0ERS2</accession>
<dbReference type="InterPro" id="IPR032795">
    <property type="entry name" value="DUF3741-assoc"/>
</dbReference>
<dbReference type="PANTHER" id="PTHR21726">
    <property type="entry name" value="PHOSPHATIDYLINOSITOL N-ACETYLGLUCOSAMINYLTRANSFERASE SUBUNIT P DOWN SYNDROME CRITICAL REGION PROTEIN 5 -RELATED"/>
    <property type="match status" value="1"/>
</dbReference>
<dbReference type="Pfam" id="PF14309">
    <property type="entry name" value="DUF4378"/>
    <property type="match status" value="1"/>
</dbReference>
<protein>
    <submittedName>
        <fullName evidence="4">Uncharacterized protein</fullName>
    </submittedName>
</protein>
<feature type="compositionally biased region" description="Polar residues" evidence="1">
    <location>
        <begin position="291"/>
        <end position="303"/>
    </location>
</feature>
<proteinExistence type="predicted"/>
<evidence type="ECO:0000313" key="4">
    <source>
        <dbReference type="EMBL" id="GFY89032.1"/>
    </source>
</evidence>
<feature type="region of interest" description="Disordered" evidence="1">
    <location>
        <begin position="56"/>
        <end position="85"/>
    </location>
</feature>
<feature type="compositionally biased region" description="Basic and acidic residues" evidence="1">
    <location>
        <begin position="261"/>
        <end position="270"/>
    </location>
</feature>
<evidence type="ECO:0000256" key="1">
    <source>
        <dbReference type="SAM" id="MobiDB-lite"/>
    </source>
</evidence>
<dbReference type="InterPro" id="IPR025486">
    <property type="entry name" value="DUF4378"/>
</dbReference>
<feature type="region of interest" description="Disordered" evidence="1">
    <location>
        <begin position="246"/>
        <end position="354"/>
    </location>
</feature>
<name>A0A7J0ERS2_9ERIC</name>
<dbReference type="EMBL" id="BJWL01000006">
    <property type="protein sequence ID" value="GFY89032.1"/>
    <property type="molecule type" value="Genomic_DNA"/>
</dbReference>
<dbReference type="PANTHER" id="PTHR21726:SF57">
    <property type="entry name" value="SERINE-RICH ADHESIN FOR PLATELETS-LIKE PROTEIN"/>
    <property type="match status" value="1"/>
</dbReference>
<gene>
    <name evidence="4" type="ORF">Acr_06g0009720</name>
</gene>
<evidence type="ECO:0000259" key="2">
    <source>
        <dbReference type="Pfam" id="PF14309"/>
    </source>
</evidence>
<dbReference type="AlphaFoldDB" id="A0A7J0ERS2"/>
<reference evidence="4 5" key="1">
    <citation type="submission" date="2019-07" db="EMBL/GenBank/DDBJ databases">
        <title>De Novo Assembly of kiwifruit Actinidia rufa.</title>
        <authorList>
            <person name="Sugita-Konishi S."/>
            <person name="Sato K."/>
            <person name="Mori E."/>
            <person name="Abe Y."/>
            <person name="Kisaki G."/>
            <person name="Hamano K."/>
            <person name="Suezawa K."/>
            <person name="Otani M."/>
            <person name="Fukuda T."/>
            <person name="Manabe T."/>
            <person name="Gomi K."/>
            <person name="Tabuchi M."/>
            <person name="Akimitsu K."/>
            <person name="Kataoka I."/>
        </authorList>
    </citation>
    <scope>NUCLEOTIDE SEQUENCE [LARGE SCALE GENOMIC DNA]</scope>
    <source>
        <strain evidence="5">cv. Fuchu</strain>
    </source>
</reference>
<feature type="compositionally biased region" description="Polar residues" evidence="1">
    <location>
        <begin position="312"/>
        <end position="353"/>
    </location>
</feature>
<feature type="compositionally biased region" description="Polar residues" evidence="1">
    <location>
        <begin position="246"/>
        <end position="259"/>
    </location>
</feature>
<comment type="caution">
    <text evidence="4">The sequence shown here is derived from an EMBL/GenBank/DDBJ whole genome shotgun (WGS) entry which is preliminary data.</text>
</comment>
<organism evidence="4 5">
    <name type="scientific">Actinidia rufa</name>
    <dbReference type="NCBI Taxonomy" id="165716"/>
    <lineage>
        <taxon>Eukaryota</taxon>
        <taxon>Viridiplantae</taxon>
        <taxon>Streptophyta</taxon>
        <taxon>Embryophyta</taxon>
        <taxon>Tracheophyta</taxon>
        <taxon>Spermatophyta</taxon>
        <taxon>Magnoliopsida</taxon>
        <taxon>eudicotyledons</taxon>
        <taxon>Gunneridae</taxon>
        <taxon>Pentapetalae</taxon>
        <taxon>asterids</taxon>
        <taxon>Ericales</taxon>
        <taxon>Actinidiaceae</taxon>
        <taxon>Actinidia</taxon>
    </lineage>
</organism>
<feature type="domain" description="DUF4378" evidence="2">
    <location>
        <begin position="760"/>
        <end position="890"/>
    </location>
</feature>
<dbReference type="OrthoDB" id="765769at2759"/>
<feature type="domain" description="DUF3741" evidence="3">
    <location>
        <begin position="76"/>
        <end position="106"/>
    </location>
</feature>
<dbReference type="Proteomes" id="UP000585474">
    <property type="component" value="Unassembled WGS sequence"/>
</dbReference>
<evidence type="ECO:0000259" key="3">
    <source>
        <dbReference type="Pfam" id="PF14383"/>
    </source>
</evidence>